<accession>A0A517SGM3</accession>
<evidence type="ECO:0000313" key="2">
    <source>
        <dbReference type="Proteomes" id="UP000315700"/>
    </source>
</evidence>
<dbReference type="KEGG" id="ccos:Pan44_33030"/>
<reference evidence="1 2" key="1">
    <citation type="submission" date="2019-02" db="EMBL/GenBank/DDBJ databases">
        <title>Deep-cultivation of Planctomycetes and their phenomic and genomic characterization uncovers novel biology.</title>
        <authorList>
            <person name="Wiegand S."/>
            <person name="Jogler M."/>
            <person name="Boedeker C."/>
            <person name="Pinto D."/>
            <person name="Vollmers J."/>
            <person name="Rivas-Marin E."/>
            <person name="Kohn T."/>
            <person name="Peeters S.H."/>
            <person name="Heuer A."/>
            <person name="Rast P."/>
            <person name="Oberbeckmann S."/>
            <person name="Bunk B."/>
            <person name="Jeske O."/>
            <person name="Meyerdierks A."/>
            <person name="Storesund J.E."/>
            <person name="Kallscheuer N."/>
            <person name="Luecker S."/>
            <person name="Lage O.M."/>
            <person name="Pohl T."/>
            <person name="Merkel B.J."/>
            <person name="Hornburger P."/>
            <person name="Mueller R.-W."/>
            <person name="Bruemmer F."/>
            <person name="Labrenz M."/>
            <person name="Spormann A.M."/>
            <person name="Op den Camp H."/>
            <person name="Overmann J."/>
            <person name="Amann R."/>
            <person name="Jetten M.S.M."/>
            <person name="Mascher T."/>
            <person name="Medema M.H."/>
            <person name="Devos D.P."/>
            <person name="Kaster A.-K."/>
            <person name="Ovreas L."/>
            <person name="Rohde M."/>
            <person name="Galperin M.Y."/>
            <person name="Jogler C."/>
        </authorList>
    </citation>
    <scope>NUCLEOTIDE SEQUENCE [LARGE SCALE GENOMIC DNA]</scope>
    <source>
        <strain evidence="1 2">Pan44</strain>
    </source>
</reference>
<dbReference type="EMBL" id="CP036271">
    <property type="protein sequence ID" value="QDT55260.1"/>
    <property type="molecule type" value="Genomic_DNA"/>
</dbReference>
<evidence type="ECO:0008006" key="3">
    <source>
        <dbReference type="Google" id="ProtNLM"/>
    </source>
</evidence>
<proteinExistence type="predicted"/>
<keyword evidence="2" id="KW-1185">Reference proteome</keyword>
<sequence>MRLNGAVSLLVTSVLVSQFLGCGSSGPELASVTGVITLDGKPLPKVGVVFRPLGSGASPAYGGTNRDGKYTLMFSRDSAGAMPGDYEVDLEVTKYTKSEIEQMKADGNEPPPPVTLPKQYRQPGALKATVKSGVNTIDFALESK</sequence>
<gene>
    <name evidence="1" type="ORF">Pan44_33030</name>
</gene>
<dbReference type="InParanoid" id="A0A517SGM3"/>
<name>A0A517SGM3_9PLAN</name>
<dbReference type="OrthoDB" id="289014at2"/>
<protein>
    <recommendedName>
        <fullName evidence="3">Carboxypeptidase regulatory-like domain-containing protein</fullName>
    </recommendedName>
</protein>
<dbReference type="Proteomes" id="UP000315700">
    <property type="component" value="Chromosome"/>
</dbReference>
<evidence type="ECO:0000313" key="1">
    <source>
        <dbReference type="EMBL" id="QDT55260.1"/>
    </source>
</evidence>
<organism evidence="1 2">
    <name type="scientific">Caulifigura coniformis</name>
    <dbReference type="NCBI Taxonomy" id="2527983"/>
    <lineage>
        <taxon>Bacteria</taxon>
        <taxon>Pseudomonadati</taxon>
        <taxon>Planctomycetota</taxon>
        <taxon>Planctomycetia</taxon>
        <taxon>Planctomycetales</taxon>
        <taxon>Planctomycetaceae</taxon>
        <taxon>Caulifigura</taxon>
    </lineage>
</organism>
<dbReference type="RefSeq" id="WP_145031032.1">
    <property type="nucleotide sequence ID" value="NZ_CP036271.1"/>
</dbReference>
<dbReference type="AlphaFoldDB" id="A0A517SGM3"/>